<evidence type="ECO:0000256" key="5">
    <source>
        <dbReference type="ARBA" id="ARBA00022679"/>
    </source>
</evidence>
<evidence type="ECO:0000313" key="10">
    <source>
        <dbReference type="EMBL" id="RLJ71276.1"/>
    </source>
</evidence>
<keyword evidence="7 8" id="KW-0472">Membrane</keyword>
<dbReference type="Proteomes" id="UP000267841">
    <property type="component" value="Unassembled WGS sequence"/>
</dbReference>
<dbReference type="Pfam" id="PF00672">
    <property type="entry name" value="HAMP"/>
    <property type="match status" value="1"/>
</dbReference>
<comment type="subcellular location">
    <subcellularLocation>
        <location evidence="2">Membrane</location>
        <topology evidence="2">Multi-pass membrane protein</topology>
    </subcellularLocation>
</comment>
<evidence type="ECO:0000256" key="8">
    <source>
        <dbReference type="SAM" id="Phobius"/>
    </source>
</evidence>
<dbReference type="GO" id="GO:0005886">
    <property type="term" value="C:plasma membrane"/>
    <property type="evidence" value="ECO:0007669"/>
    <property type="project" value="TreeGrafter"/>
</dbReference>
<dbReference type="AlphaFoldDB" id="A0A497XQL1"/>
<dbReference type="SUPFAM" id="SSF158472">
    <property type="entry name" value="HAMP domain-like"/>
    <property type="match status" value="1"/>
</dbReference>
<gene>
    <name evidence="10" type="ORF">BCF55_1575</name>
</gene>
<dbReference type="PROSITE" id="PS50885">
    <property type="entry name" value="HAMP"/>
    <property type="match status" value="1"/>
</dbReference>
<dbReference type="CDD" id="cd06225">
    <property type="entry name" value="HAMP"/>
    <property type="match status" value="1"/>
</dbReference>
<dbReference type="OrthoDB" id="14689at2"/>
<feature type="transmembrane region" description="Helical" evidence="8">
    <location>
        <begin position="7"/>
        <end position="33"/>
    </location>
</feature>
<keyword evidence="6" id="KW-0418">Kinase</keyword>
<keyword evidence="4" id="KW-0597">Phosphoprotein</keyword>
<dbReference type="PANTHER" id="PTHR45528">
    <property type="entry name" value="SENSOR HISTIDINE KINASE CPXA"/>
    <property type="match status" value="1"/>
</dbReference>
<keyword evidence="8" id="KW-0812">Transmembrane</keyword>
<feature type="domain" description="HAMP" evidence="9">
    <location>
        <begin position="68"/>
        <end position="120"/>
    </location>
</feature>
<organism evidence="10 11">
    <name type="scientific">Hydrogenivirga caldilitoris</name>
    <dbReference type="NCBI Taxonomy" id="246264"/>
    <lineage>
        <taxon>Bacteria</taxon>
        <taxon>Pseudomonadati</taxon>
        <taxon>Aquificota</taxon>
        <taxon>Aquificia</taxon>
        <taxon>Aquificales</taxon>
        <taxon>Aquificaceae</taxon>
        <taxon>Hydrogenivirga</taxon>
    </lineage>
</organism>
<evidence type="ECO:0000259" key="9">
    <source>
        <dbReference type="PROSITE" id="PS50885"/>
    </source>
</evidence>
<dbReference type="InterPro" id="IPR050398">
    <property type="entry name" value="HssS/ArlS-like"/>
</dbReference>
<accession>A0A497XQL1</accession>
<comment type="catalytic activity">
    <reaction evidence="1">
        <text>ATP + protein L-histidine = ADP + protein N-phospho-L-histidine.</text>
        <dbReference type="EC" id="2.7.13.3"/>
    </reaction>
</comment>
<evidence type="ECO:0000256" key="2">
    <source>
        <dbReference type="ARBA" id="ARBA00004141"/>
    </source>
</evidence>
<dbReference type="SMART" id="SM00304">
    <property type="entry name" value="HAMP"/>
    <property type="match status" value="1"/>
</dbReference>
<evidence type="ECO:0000313" key="11">
    <source>
        <dbReference type="Proteomes" id="UP000267841"/>
    </source>
</evidence>
<feature type="transmembrane region" description="Helical" evidence="8">
    <location>
        <begin position="45"/>
        <end position="66"/>
    </location>
</feature>
<comment type="caution">
    <text evidence="10">The sequence shown here is derived from an EMBL/GenBank/DDBJ whole genome shotgun (WGS) entry which is preliminary data.</text>
</comment>
<evidence type="ECO:0000256" key="4">
    <source>
        <dbReference type="ARBA" id="ARBA00022553"/>
    </source>
</evidence>
<dbReference type="EMBL" id="RCCJ01000001">
    <property type="protein sequence ID" value="RLJ71276.1"/>
    <property type="molecule type" value="Genomic_DNA"/>
</dbReference>
<evidence type="ECO:0000256" key="6">
    <source>
        <dbReference type="ARBA" id="ARBA00022777"/>
    </source>
</evidence>
<proteinExistence type="predicted"/>
<dbReference type="EC" id="2.7.13.3" evidence="3"/>
<sequence>MTVLDKISLIVLGGAVAGAAITTFALYFVLVLAGVPQEEATGRALIYGALIGVSFLVPVYVIRVLIDKYIMSRVKNITEVILRITEGDVDAKVNIDSDDEIGRMAEAFERMRRSLKLLMSKVEKR</sequence>
<reference evidence="10 11" key="1">
    <citation type="submission" date="2018-10" db="EMBL/GenBank/DDBJ databases">
        <title>Genomic Encyclopedia of Archaeal and Bacterial Type Strains, Phase II (KMG-II): from individual species to whole genera.</title>
        <authorList>
            <person name="Goeker M."/>
        </authorList>
    </citation>
    <scope>NUCLEOTIDE SEQUENCE [LARGE SCALE GENOMIC DNA]</scope>
    <source>
        <strain evidence="10 11">DSM 16510</strain>
    </source>
</reference>
<name>A0A497XQL1_9AQUI</name>
<keyword evidence="8" id="KW-1133">Transmembrane helix</keyword>
<evidence type="ECO:0000256" key="7">
    <source>
        <dbReference type="ARBA" id="ARBA00023136"/>
    </source>
</evidence>
<dbReference type="PANTHER" id="PTHR45528:SF10">
    <property type="entry name" value="METHYL-ACCEPTING CHEMOTAXIS PROTEIN"/>
    <property type="match status" value="1"/>
</dbReference>
<dbReference type="InterPro" id="IPR003660">
    <property type="entry name" value="HAMP_dom"/>
</dbReference>
<protein>
    <recommendedName>
        <fullName evidence="3">histidine kinase</fullName>
        <ecNumber evidence="3">2.7.13.3</ecNumber>
    </recommendedName>
</protein>
<keyword evidence="5" id="KW-0808">Transferase</keyword>
<evidence type="ECO:0000256" key="3">
    <source>
        <dbReference type="ARBA" id="ARBA00012438"/>
    </source>
</evidence>
<evidence type="ECO:0000256" key="1">
    <source>
        <dbReference type="ARBA" id="ARBA00000085"/>
    </source>
</evidence>
<dbReference type="RefSeq" id="WP_121012418.1">
    <property type="nucleotide sequence ID" value="NZ_RCCJ01000001.1"/>
</dbReference>
<dbReference type="GO" id="GO:0000155">
    <property type="term" value="F:phosphorelay sensor kinase activity"/>
    <property type="evidence" value="ECO:0007669"/>
    <property type="project" value="TreeGrafter"/>
</dbReference>
<dbReference type="Gene3D" id="6.10.340.10">
    <property type="match status" value="1"/>
</dbReference>
<keyword evidence="11" id="KW-1185">Reference proteome</keyword>